<dbReference type="EMBL" id="ATSX01000001">
    <property type="protein sequence ID" value="EUK18820.1"/>
    <property type="molecule type" value="Genomic_DNA"/>
</dbReference>
<accession>W7DUZ0</accession>
<sequence length="119" mass="13501">MNLLLTEDWDIFVDGTGQLAVTPSIEYDIAQQVANEIKLFEGEGWFDRSQGMPHFTKTFEANPNWSLIKQIFTQHVEAVDGVIESEIDFYLDKDRALHGVIYTTTTKGTLANVINNLSY</sequence>
<reference evidence="1 2" key="1">
    <citation type="journal article" date="2014" name="Genome Announc.">
        <title>Draft Genome Sequence of Commensalibacter papalotli MX01, a Symbiont Identified from the Guts of Overwintering Monarch Butterflies.</title>
        <authorList>
            <person name="Servin-Garciduenas L.E."/>
            <person name="Sanchez-Quinto A."/>
            <person name="Martinez-Romero E."/>
        </authorList>
    </citation>
    <scope>NUCLEOTIDE SEQUENCE [LARGE SCALE GENOMIC DNA]</scope>
    <source>
        <strain evidence="2">MX-MONARCH01</strain>
    </source>
</reference>
<dbReference type="RefSeq" id="WP_034337162.1">
    <property type="nucleotide sequence ID" value="NZ_ATSX01000001.1"/>
</dbReference>
<evidence type="ECO:0000313" key="1">
    <source>
        <dbReference type="EMBL" id="EUK18820.1"/>
    </source>
</evidence>
<comment type="caution">
    <text evidence="1">The sequence shown here is derived from an EMBL/GenBank/DDBJ whole genome shotgun (WGS) entry which is preliminary data.</text>
</comment>
<dbReference type="OrthoDB" id="7026141at2"/>
<proteinExistence type="predicted"/>
<name>W7DUZ0_9PROT</name>
<keyword evidence="2" id="KW-1185">Reference proteome</keyword>
<organism evidence="1 2">
    <name type="scientific">Commensalibacter papalotli</name>
    <name type="common">ex Servin-Garciduenas et al. 2014</name>
    <dbReference type="NCBI Taxonomy" id="1208583"/>
    <lineage>
        <taxon>Bacteria</taxon>
        <taxon>Pseudomonadati</taxon>
        <taxon>Pseudomonadota</taxon>
        <taxon>Alphaproteobacteria</taxon>
        <taxon>Acetobacterales</taxon>
        <taxon>Acetobacteraceae</taxon>
    </lineage>
</organism>
<protein>
    <submittedName>
        <fullName evidence="1">Uncharacterized protein</fullName>
    </submittedName>
</protein>
<gene>
    <name evidence="1" type="ORF">COMX_03690</name>
</gene>
<dbReference type="Proteomes" id="UP000019250">
    <property type="component" value="Unassembled WGS sequence"/>
</dbReference>
<evidence type="ECO:0000313" key="2">
    <source>
        <dbReference type="Proteomes" id="UP000019250"/>
    </source>
</evidence>
<dbReference type="AlphaFoldDB" id="W7DUZ0"/>
<dbReference type="STRING" id="1208583.COMX_03690"/>